<name>A0A1S3H6D8_LINAN</name>
<dbReference type="RefSeq" id="XP_013381563.1">
    <property type="nucleotide sequence ID" value="XM_013526109.1"/>
</dbReference>
<accession>A0A1S3H6D8</accession>
<dbReference type="OrthoDB" id="5952652at2759"/>
<dbReference type="InParanoid" id="A0A1S3H6D8"/>
<keyword evidence="1" id="KW-1185">Reference proteome</keyword>
<protein>
    <submittedName>
        <fullName evidence="2">Uncharacterized protein LOC106152497</fullName>
    </submittedName>
</protein>
<dbReference type="AlphaFoldDB" id="A0A1S3H6D8"/>
<gene>
    <name evidence="2" type="primary">LOC106152497</name>
</gene>
<reference evidence="2" key="2">
    <citation type="submission" date="2025-08" db="UniProtKB">
        <authorList>
            <consortium name="RefSeq"/>
        </authorList>
    </citation>
    <scope>IDENTIFICATION</scope>
</reference>
<reference evidence="2" key="1">
    <citation type="journal article" date="2015" name="Nat. Commun.">
        <title>The Lingula genome provides insights into brachiopod evolution and the origin of phosphate biomineralization.</title>
        <authorList>
            <person name="Luo Y.J."/>
            <person name="Takeuchi T."/>
            <person name="Koyanagi R."/>
            <person name="Yamada L."/>
            <person name="Kanda M."/>
            <person name="Khalturina M."/>
            <person name="Fujie M."/>
            <person name="Yamasaki S.I."/>
            <person name="Endo K."/>
            <person name="Satoh N."/>
        </authorList>
    </citation>
    <scope>NUCLEOTIDE SEQUENCE</scope>
</reference>
<evidence type="ECO:0000313" key="1">
    <source>
        <dbReference type="Proteomes" id="UP000085678"/>
    </source>
</evidence>
<sequence>MRADMIYKRITLGVIFTSLICILLWIKLLPVHVTLALASYVMGTANPWTNVPSFEVFVRMCSAKKDIYDKILIPSMKLFWPNDTRLVVVLDNETKSDHLCGEELRNRYPYPKVFYENPSKAYNNHGHDRQQWSMFYPENYTNAEYVGFVDTDTLFVSTVTPEDLFLNGKPVVIGVYGSLLNSWWRGVALKTSKLFGKPEVMKCMGYFPVIVKVEHIVKLRHYLEKRHNKPFDDIFKEYTVVDIFSQFNIMCQYVYTFHRSEYNFRIQKRPNGNWMKESQGRMPLKFYRDNFTAKERTPITRVAIHWRYHAPQKDEVLLPPYNLKSYYPQALLEGICHSGGFDICPDHCRYFNKSNIHRNLFNFEYSDWTWDPACDRAQKKHYADVKRLIEYYRLNDMNIFGEKTADVACERIFRSVKVDISKVIH</sequence>
<proteinExistence type="predicted"/>
<evidence type="ECO:0000313" key="2">
    <source>
        <dbReference type="RefSeq" id="XP_013381563.1"/>
    </source>
</evidence>
<dbReference type="Proteomes" id="UP000085678">
    <property type="component" value="Unplaced"/>
</dbReference>
<organism evidence="1 2">
    <name type="scientific">Lingula anatina</name>
    <name type="common">Brachiopod</name>
    <name type="synonym">Lingula unguis</name>
    <dbReference type="NCBI Taxonomy" id="7574"/>
    <lineage>
        <taxon>Eukaryota</taxon>
        <taxon>Metazoa</taxon>
        <taxon>Spiralia</taxon>
        <taxon>Lophotrochozoa</taxon>
        <taxon>Brachiopoda</taxon>
        <taxon>Linguliformea</taxon>
        <taxon>Lingulata</taxon>
        <taxon>Lingulida</taxon>
        <taxon>Linguloidea</taxon>
        <taxon>Lingulidae</taxon>
        <taxon>Lingula</taxon>
    </lineage>
</organism>
<dbReference type="KEGG" id="lak:106152497"/>
<dbReference type="GeneID" id="106152497"/>